<evidence type="ECO:0000256" key="2">
    <source>
        <dbReference type="ARBA" id="ARBA00022679"/>
    </source>
</evidence>
<dbReference type="PANTHER" id="PTHR12215:SF10">
    <property type="entry name" value="L-AMINOADIPATE-SEMIALDEHYDE DEHYDROGENASE-PHOSPHOPANTETHEINYL TRANSFERASE"/>
    <property type="match status" value="1"/>
</dbReference>
<dbReference type="InterPro" id="IPR037143">
    <property type="entry name" value="4-PPantetheinyl_Trfase_dom_sf"/>
</dbReference>
<dbReference type="InterPro" id="IPR050559">
    <property type="entry name" value="P-Pant_transferase_sf"/>
</dbReference>
<evidence type="ECO:0000259" key="4">
    <source>
        <dbReference type="Pfam" id="PF22624"/>
    </source>
</evidence>
<accession>A0ABU5ZSF1</accession>
<gene>
    <name evidence="5" type="ORF">U6A24_05745</name>
</gene>
<dbReference type="Proteomes" id="UP001327027">
    <property type="component" value="Unassembled WGS sequence"/>
</dbReference>
<keyword evidence="2 5" id="KW-0808">Transferase</keyword>
<dbReference type="SUPFAM" id="SSF56214">
    <property type="entry name" value="4'-phosphopantetheinyl transferase"/>
    <property type="match status" value="2"/>
</dbReference>
<sequence>MTRILYSYIKEKNHNFLIKEWLPRFPKSFQEKVLRYRRWQDAQLSLLGRLLLKQGLKDYGIVCNNELNMHYTSYNKPYFIDLEVEFNISHSGDIVVCAITQNNDIGIDIEIVKNIEVEDFKNQMTSLEWQRIISSGDIKNSFFNYWTQKEAVIKAHGMGLSVPLKSFEIINNHTIIDTENFYVKEVVLDQEYKCHLAFKNTSNPVISNPIRVNVLDMKYTY</sequence>
<comment type="similarity">
    <text evidence="1">Belongs to the P-Pant transferase superfamily. Gsp/Sfp/HetI/AcpT family.</text>
</comment>
<dbReference type="Pfam" id="PF01648">
    <property type="entry name" value="ACPS"/>
    <property type="match status" value="1"/>
</dbReference>
<reference evidence="5 6" key="1">
    <citation type="journal article" date="2013" name="Int. J. Syst. Evol. Microbiol.">
        <title>Aquimarina gracilis sp. nov., isolated from the gut microflora of a mussel, Mytilus coruscus, and emended description of Aquimarina spongiae.</title>
        <authorList>
            <person name="Park S.C."/>
            <person name="Choe H.N."/>
            <person name="Baik K.S."/>
            <person name="Seong C.N."/>
        </authorList>
    </citation>
    <scope>NUCLEOTIDE SEQUENCE [LARGE SCALE GENOMIC DNA]</scope>
    <source>
        <strain evidence="5 6">PSC32</strain>
    </source>
</reference>
<feature type="domain" description="4'-phosphopantetheinyl transferase N-terminal" evidence="4">
    <location>
        <begin position="26"/>
        <end position="99"/>
    </location>
</feature>
<dbReference type="GO" id="GO:0016740">
    <property type="term" value="F:transferase activity"/>
    <property type="evidence" value="ECO:0007669"/>
    <property type="project" value="UniProtKB-KW"/>
</dbReference>
<dbReference type="PANTHER" id="PTHR12215">
    <property type="entry name" value="PHOSPHOPANTETHEINE TRANSFERASE"/>
    <property type="match status" value="1"/>
</dbReference>
<name>A0ABU5ZSF1_9FLAO</name>
<dbReference type="RefSeq" id="WP_324178976.1">
    <property type="nucleotide sequence ID" value="NZ_BAABAW010000003.1"/>
</dbReference>
<evidence type="ECO:0000313" key="6">
    <source>
        <dbReference type="Proteomes" id="UP001327027"/>
    </source>
</evidence>
<evidence type="ECO:0000256" key="1">
    <source>
        <dbReference type="ARBA" id="ARBA00010990"/>
    </source>
</evidence>
<protein>
    <submittedName>
        <fullName evidence="5">4'-phosphopantetheinyl transferase superfamily protein</fullName>
    </submittedName>
</protein>
<dbReference type="EMBL" id="JAYKLX010000002">
    <property type="protein sequence ID" value="MEB3344953.1"/>
    <property type="molecule type" value="Genomic_DNA"/>
</dbReference>
<feature type="domain" description="4'-phosphopantetheinyl transferase" evidence="3">
    <location>
        <begin position="105"/>
        <end position="185"/>
    </location>
</feature>
<dbReference type="Gene3D" id="3.90.470.20">
    <property type="entry name" value="4'-phosphopantetheinyl transferase domain"/>
    <property type="match status" value="2"/>
</dbReference>
<comment type="caution">
    <text evidence="5">The sequence shown here is derived from an EMBL/GenBank/DDBJ whole genome shotgun (WGS) entry which is preliminary data.</text>
</comment>
<dbReference type="InterPro" id="IPR008278">
    <property type="entry name" value="4-PPantetheinyl_Trfase_dom"/>
</dbReference>
<keyword evidence="6" id="KW-1185">Reference proteome</keyword>
<evidence type="ECO:0000313" key="5">
    <source>
        <dbReference type="EMBL" id="MEB3344953.1"/>
    </source>
</evidence>
<dbReference type="InterPro" id="IPR055066">
    <property type="entry name" value="AASDHPPT_N"/>
</dbReference>
<organism evidence="5 6">
    <name type="scientific">Aquimarina gracilis</name>
    <dbReference type="NCBI Taxonomy" id="874422"/>
    <lineage>
        <taxon>Bacteria</taxon>
        <taxon>Pseudomonadati</taxon>
        <taxon>Bacteroidota</taxon>
        <taxon>Flavobacteriia</taxon>
        <taxon>Flavobacteriales</taxon>
        <taxon>Flavobacteriaceae</taxon>
        <taxon>Aquimarina</taxon>
    </lineage>
</organism>
<dbReference type="Pfam" id="PF22624">
    <property type="entry name" value="AASDHPPT_N"/>
    <property type="match status" value="1"/>
</dbReference>
<proteinExistence type="inferred from homology"/>
<evidence type="ECO:0000259" key="3">
    <source>
        <dbReference type="Pfam" id="PF01648"/>
    </source>
</evidence>